<dbReference type="InterPro" id="IPR000850">
    <property type="entry name" value="Adenylat/UMP-CMP_kin"/>
</dbReference>
<sequence>MQSRDVIICVLGPPGSGKGTVCRSAAEMLHSPGRVYRHLSVGDYLRDICDPKTPCEVEGVDRDKIRGYLRDNKLLPSDVLIPLLKHKIDSAPKTDTTVWLIDGFPRNMETTHVFEKEIGKPEMVIILDCDREVAERRYLMRGRETMDDKERFSKRYDGYTNNAEAIRKHYEDIAVFISANGSKDTCLSQFLVTLPPASSD</sequence>
<dbReference type="Proteomes" id="UP000481858">
    <property type="component" value="Unassembled WGS sequence"/>
</dbReference>
<organism evidence="5 6">
    <name type="scientific">Xylaria multiplex</name>
    <dbReference type="NCBI Taxonomy" id="323545"/>
    <lineage>
        <taxon>Eukaryota</taxon>
        <taxon>Fungi</taxon>
        <taxon>Dikarya</taxon>
        <taxon>Ascomycota</taxon>
        <taxon>Pezizomycotina</taxon>
        <taxon>Sordariomycetes</taxon>
        <taxon>Xylariomycetidae</taxon>
        <taxon>Xylariales</taxon>
        <taxon>Xylariaceae</taxon>
        <taxon>Xylaria</taxon>
    </lineage>
</organism>
<gene>
    <name evidence="5" type="ORF">GQX73_g7413</name>
</gene>
<keyword evidence="2" id="KW-0547">Nucleotide-binding</keyword>
<evidence type="ECO:0000313" key="5">
    <source>
        <dbReference type="EMBL" id="KAF2966164.1"/>
    </source>
</evidence>
<evidence type="ECO:0000313" key="6">
    <source>
        <dbReference type="Proteomes" id="UP000481858"/>
    </source>
</evidence>
<evidence type="ECO:0000256" key="3">
    <source>
        <dbReference type="ARBA" id="ARBA00022777"/>
    </source>
</evidence>
<dbReference type="AlphaFoldDB" id="A0A7C8IR71"/>
<evidence type="ECO:0000256" key="2">
    <source>
        <dbReference type="ARBA" id="ARBA00022741"/>
    </source>
</evidence>
<reference evidence="5 6" key="1">
    <citation type="submission" date="2019-12" db="EMBL/GenBank/DDBJ databases">
        <title>Draft genome sequence of the ascomycete Xylaria multiplex DSM 110363.</title>
        <authorList>
            <person name="Buettner E."/>
            <person name="Kellner H."/>
        </authorList>
    </citation>
    <scope>NUCLEOTIDE SEQUENCE [LARGE SCALE GENOMIC DNA]</scope>
    <source>
        <strain evidence="5 6">DSM 110363</strain>
    </source>
</reference>
<dbReference type="SUPFAM" id="SSF52540">
    <property type="entry name" value="P-loop containing nucleoside triphosphate hydrolases"/>
    <property type="match status" value="1"/>
</dbReference>
<dbReference type="Pfam" id="PF00406">
    <property type="entry name" value="ADK"/>
    <property type="match status" value="1"/>
</dbReference>
<comment type="caution">
    <text evidence="5">The sequence shown here is derived from an EMBL/GenBank/DDBJ whole genome shotgun (WGS) entry which is preliminary data.</text>
</comment>
<dbReference type="GO" id="GO:0005524">
    <property type="term" value="F:ATP binding"/>
    <property type="evidence" value="ECO:0007669"/>
    <property type="project" value="InterPro"/>
</dbReference>
<comment type="similarity">
    <text evidence="4">Belongs to the adenylate kinase family.</text>
</comment>
<dbReference type="CDD" id="cd01428">
    <property type="entry name" value="ADK"/>
    <property type="match status" value="1"/>
</dbReference>
<dbReference type="PANTHER" id="PTHR23359">
    <property type="entry name" value="NUCLEOTIDE KINASE"/>
    <property type="match status" value="1"/>
</dbReference>
<evidence type="ECO:0008006" key="7">
    <source>
        <dbReference type="Google" id="ProtNLM"/>
    </source>
</evidence>
<dbReference type="Gene3D" id="3.40.50.300">
    <property type="entry name" value="P-loop containing nucleotide triphosphate hydrolases"/>
    <property type="match status" value="1"/>
</dbReference>
<protein>
    <recommendedName>
        <fullName evidence="7">Adenylate kinase active site lid domain-containing protein</fullName>
    </recommendedName>
</protein>
<evidence type="ECO:0000256" key="4">
    <source>
        <dbReference type="RuleBase" id="RU003330"/>
    </source>
</evidence>
<proteinExistence type="inferred from homology"/>
<dbReference type="InterPro" id="IPR027417">
    <property type="entry name" value="P-loop_NTPase"/>
</dbReference>
<keyword evidence="3 4" id="KW-0418">Kinase</keyword>
<dbReference type="EMBL" id="WUBL01000096">
    <property type="protein sequence ID" value="KAF2966164.1"/>
    <property type="molecule type" value="Genomic_DNA"/>
</dbReference>
<accession>A0A7C8IR71</accession>
<dbReference type="GO" id="GO:0006139">
    <property type="term" value="P:nucleobase-containing compound metabolic process"/>
    <property type="evidence" value="ECO:0007669"/>
    <property type="project" value="InterPro"/>
</dbReference>
<dbReference type="GO" id="GO:0019205">
    <property type="term" value="F:nucleobase-containing compound kinase activity"/>
    <property type="evidence" value="ECO:0007669"/>
    <property type="project" value="InterPro"/>
</dbReference>
<keyword evidence="6" id="KW-1185">Reference proteome</keyword>
<name>A0A7C8IR71_9PEZI</name>
<dbReference type="PRINTS" id="PR00094">
    <property type="entry name" value="ADENYLTKNASE"/>
</dbReference>
<keyword evidence="1 4" id="KW-0808">Transferase</keyword>
<evidence type="ECO:0000256" key="1">
    <source>
        <dbReference type="ARBA" id="ARBA00022679"/>
    </source>
</evidence>
<dbReference type="OrthoDB" id="442176at2759"/>
<dbReference type="InParanoid" id="A0A7C8IR71"/>